<keyword evidence="1" id="KW-0732">Signal</keyword>
<evidence type="ECO:0008006" key="4">
    <source>
        <dbReference type="Google" id="ProtNLM"/>
    </source>
</evidence>
<name>A0A2T7C3P4_9POAL</name>
<dbReference type="AlphaFoldDB" id="A0A2T7C3P4"/>
<sequence>MPLKFPPPLLLLPRAAAVSLPTTRAECPIQSGGGAIACVERGRRVVSVRQRSSSPLNPSPFSLPQFLLSQLKSGLPRAFRPPHCTSDAAAHQLRS</sequence>
<organism evidence="2 3">
    <name type="scientific">Panicum hallii var. hallii</name>
    <dbReference type="NCBI Taxonomy" id="1504633"/>
    <lineage>
        <taxon>Eukaryota</taxon>
        <taxon>Viridiplantae</taxon>
        <taxon>Streptophyta</taxon>
        <taxon>Embryophyta</taxon>
        <taxon>Tracheophyta</taxon>
        <taxon>Spermatophyta</taxon>
        <taxon>Magnoliopsida</taxon>
        <taxon>Liliopsida</taxon>
        <taxon>Poales</taxon>
        <taxon>Poaceae</taxon>
        <taxon>PACMAD clade</taxon>
        <taxon>Panicoideae</taxon>
        <taxon>Panicodae</taxon>
        <taxon>Paniceae</taxon>
        <taxon>Panicinae</taxon>
        <taxon>Panicum</taxon>
        <taxon>Panicum sect. Panicum</taxon>
    </lineage>
</organism>
<dbReference type="Proteomes" id="UP000244336">
    <property type="component" value="Chromosome 9"/>
</dbReference>
<feature type="chain" id="PRO_5015457419" description="Secreted protein" evidence="1">
    <location>
        <begin position="18"/>
        <end position="95"/>
    </location>
</feature>
<gene>
    <name evidence="2" type="ORF">GQ55_9G153400</name>
</gene>
<accession>A0A2T7C3P4</accession>
<evidence type="ECO:0000256" key="1">
    <source>
        <dbReference type="SAM" id="SignalP"/>
    </source>
</evidence>
<dbReference type="EMBL" id="CM009757">
    <property type="protein sequence ID" value="PUZ37863.1"/>
    <property type="molecule type" value="Genomic_DNA"/>
</dbReference>
<proteinExistence type="predicted"/>
<evidence type="ECO:0000313" key="2">
    <source>
        <dbReference type="EMBL" id="PUZ37863.1"/>
    </source>
</evidence>
<protein>
    <recommendedName>
        <fullName evidence="4">Secreted protein</fullName>
    </recommendedName>
</protein>
<reference evidence="2 3" key="1">
    <citation type="submission" date="2018-04" db="EMBL/GenBank/DDBJ databases">
        <title>WGS assembly of Panicum hallii var. hallii HAL2.</title>
        <authorList>
            <person name="Lovell J."/>
            <person name="Jenkins J."/>
            <person name="Lowry D."/>
            <person name="Mamidi S."/>
            <person name="Sreedasyam A."/>
            <person name="Weng X."/>
            <person name="Barry K."/>
            <person name="Bonette J."/>
            <person name="Campitelli B."/>
            <person name="Daum C."/>
            <person name="Gordon S."/>
            <person name="Gould B."/>
            <person name="Lipzen A."/>
            <person name="MacQueen A."/>
            <person name="Palacio-Mejia J."/>
            <person name="Plott C."/>
            <person name="Shakirov E."/>
            <person name="Shu S."/>
            <person name="Yoshinaga Y."/>
            <person name="Zane M."/>
            <person name="Rokhsar D."/>
            <person name="Grimwood J."/>
            <person name="Schmutz J."/>
            <person name="Juenger T."/>
        </authorList>
    </citation>
    <scope>NUCLEOTIDE SEQUENCE [LARGE SCALE GENOMIC DNA]</scope>
    <source>
        <strain evidence="3">cv. HAL2</strain>
    </source>
</reference>
<dbReference type="Gramene" id="PUZ37863">
    <property type="protein sequence ID" value="PUZ37863"/>
    <property type="gene ID" value="GQ55_9G153400"/>
</dbReference>
<evidence type="ECO:0000313" key="3">
    <source>
        <dbReference type="Proteomes" id="UP000244336"/>
    </source>
</evidence>
<keyword evidence="3" id="KW-1185">Reference proteome</keyword>
<feature type="signal peptide" evidence="1">
    <location>
        <begin position="1"/>
        <end position="17"/>
    </location>
</feature>